<evidence type="ECO:0000259" key="1">
    <source>
        <dbReference type="Pfam" id="PF01248"/>
    </source>
</evidence>
<dbReference type="Gene3D" id="3.30.1330.30">
    <property type="match status" value="1"/>
</dbReference>
<dbReference type="NCBIfam" id="NF005825">
    <property type="entry name" value="PRK07714.1"/>
    <property type="match status" value="1"/>
</dbReference>
<feature type="domain" description="Ribosomal protein eL8/eL30/eS12/Gadd45" evidence="1">
    <location>
        <begin position="4"/>
        <end position="94"/>
    </location>
</feature>
<evidence type="ECO:0000313" key="2">
    <source>
        <dbReference type="EMBL" id="MFD2670059.1"/>
    </source>
</evidence>
<comment type="caution">
    <text evidence="2">The sequence shown here is derived from an EMBL/GenBank/DDBJ whole genome shotgun (WGS) entry which is preliminary data.</text>
</comment>
<name>A0ABW5R645_9BACL</name>
<proteinExistence type="predicted"/>
<accession>A0ABW5R645</accession>
<dbReference type="SUPFAM" id="SSF55315">
    <property type="entry name" value="L30e-like"/>
    <property type="match status" value="1"/>
</dbReference>
<dbReference type="Proteomes" id="UP001597497">
    <property type="component" value="Unassembled WGS sequence"/>
</dbReference>
<evidence type="ECO:0000313" key="3">
    <source>
        <dbReference type="Proteomes" id="UP001597497"/>
    </source>
</evidence>
<reference evidence="3" key="1">
    <citation type="journal article" date="2019" name="Int. J. Syst. Evol. Microbiol.">
        <title>The Global Catalogue of Microorganisms (GCM) 10K type strain sequencing project: providing services to taxonomists for standard genome sequencing and annotation.</title>
        <authorList>
            <consortium name="The Broad Institute Genomics Platform"/>
            <consortium name="The Broad Institute Genome Sequencing Center for Infectious Disease"/>
            <person name="Wu L."/>
            <person name="Ma J."/>
        </authorList>
    </citation>
    <scope>NUCLEOTIDE SEQUENCE [LARGE SCALE GENOMIC DNA]</scope>
    <source>
        <strain evidence="3">KCTC 33676</strain>
    </source>
</reference>
<dbReference type="Pfam" id="PF01248">
    <property type="entry name" value="Ribosomal_L7Ae"/>
    <property type="match status" value="1"/>
</dbReference>
<gene>
    <name evidence="2" type="ORF">ACFSUC_00380</name>
</gene>
<organism evidence="2 3">
    <name type="scientific">Marinicrinis sediminis</name>
    <dbReference type="NCBI Taxonomy" id="1652465"/>
    <lineage>
        <taxon>Bacteria</taxon>
        <taxon>Bacillati</taxon>
        <taxon>Bacillota</taxon>
        <taxon>Bacilli</taxon>
        <taxon>Bacillales</taxon>
        <taxon>Paenibacillaceae</taxon>
    </lineage>
</organism>
<sequence length="108" mass="11939">MKDKLQSRIGLCQRAGKLVAGDEGVLKAVRSQEAKLVIVATDASDNTRKKYRDKCNSYEVPLIEVLDRYTLGHCTGKDLRVVVAVTDEGFARIIEESAKQNTEVDGIE</sequence>
<dbReference type="RefSeq" id="WP_379927405.1">
    <property type="nucleotide sequence ID" value="NZ_JBHUMM010000001.1"/>
</dbReference>
<keyword evidence="3" id="KW-1185">Reference proteome</keyword>
<dbReference type="EMBL" id="JBHUMM010000001">
    <property type="protein sequence ID" value="MFD2670059.1"/>
    <property type="molecule type" value="Genomic_DNA"/>
</dbReference>
<dbReference type="InterPro" id="IPR004038">
    <property type="entry name" value="Ribosomal_eL8/eL30/eS12/Gad45"/>
</dbReference>
<dbReference type="InterPro" id="IPR029064">
    <property type="entry name" value="Ribosomal_eL30-like_sf"/>
</dbReference>
<protein>
    <submittedName>
        <fullName evidence="2">YlxQ family RNA-binding protein</fullName>
    </submittedName>
</protein>